<reference evidence="2 3" key="1">
    <citation type="submission" date="2016-03" db="EMBL/GenBank/DDBJ databases">
        <authorList>
            <consortium name="Pathogen Informatics"/>
        </authorList>
    </citation>
    <scope>NUCLEOTIDE SEQUENCE [LARGE SCALE GENOMIC DNA]</scope>
    <source>
        <strain evidence="3">e1424</strain>
    </source>
</reference>
<dbReference type="InterPro" id="IPR027417">
    <property type="entry name" value="P-loop_NTPase"/>
</dbReference>
<evidence type="ECO:0000313" key="3">
    <source>
        <dbReference type="Proteomes" id="UP000076205"/>
    </source>
</evidence>
<name>A0A822WKR3_9ENTR</name>
<accession>A0A822WKR3</accession>
<dbReference type="Proteomes" id="UP000076205">
    <property type="component" value="Unassembled WGS sequence"/>
</dbReference>
<evidence type="ECO:0000259" key="1">
    <source>
        <dbReference type="SMART" id="SM00382"/>
    </source>
</evidence>
<sequence>MSKISKIDTYNIINKGTVSELDLNKRITILTGYNGSGKTTLLKAIHETIAIYNDTIYPHKRKGLAVDIYFENSYKIRNFTLPEDARQLDLNDQSFVAKHVKITDKLDLAYKKLLNSLTRNNSAEKIKSKDNIKIGEDSKKNSSYNGLVIFPKDNSKKLSSILYCDELFFFSDDEDSTSKEKLEELDVYSRSNNLAKTLYILLQEFSKESILNEKEREKIDAMNEIKSMLDYVPEDRKLSLEKTIRELEEKSDYKRELNDFIAIVNSFFELTNRKIFIDNEGLISLEYKENYYKWFDFSKGEMTLLSLLLVVYLHRNENVIFLFDEPDLSLHIKWQKNLISKLAAIAPSSQFIISTHSPALIGNYNDQSIINISSLSRGE</sequence>
<dbReference type="InterPro" id="IPR041685">
    <property type="entry name" value="AAA_GajA/Old/RecF-like"/>
</dbReference>
<gene>
    <name evidence="2" type="ORF">SAMEA2273352_02066</name>
</gene>
<dbReference type="Gene3D" id="3.40.50.300">
    <property type="entry name" value="P-loop containing nucleotide triphosphate hydrolases"/>
    <property type="match status" value="1"/>
</dbReference>
<dbReference type="PANTHER" id="PTHR43581:SF2">
    <property type="entry name" value="EXCINUCLEASE ATPASE SUBUNIT"/>
    <property type="match status" value="1"/>
</dbReference>
<dbReference type="InterPro" id="IPR051396">
    <property type="entry name" value="Bact_Antivir_Def_Nuclease"/>
</dbReference>
<dbReference type="SMART" id="SM00382">
    <property type="entry name" value="AAA"/>
    <property type="match status" value="1"/>
</dbReference>
<dbReference type="InterPro" id="IPR003593">
    <property type="entry name" value="AAA+_ATPase"/>
</dbReference>
<dbReference type="AlphaFoldDB" id="A0A822WKR3"/>
<dbReference type="Pfam" id="PF13175">
    <property type="entry name" value="AAA_15"/>
    <property type="match status" value="1"/>
</dbReference>
<organism evidence="2 3">
    <name type="scientific">Enterobacter hormaechei</name>
    <dbReference type="NCBI Taxonomy" id="158836"/>
    <lineage>
        <taxon>Bacteria</taxon>
        <taxon>Pseudomonadati</taxon>
        <taxon>Pseudomonadota</taxon>
        <taxon>Gammaproteobacteria</taxon>
        <taxon>Enterobacterales</taxon>
        <taxon>Enterobacteriaceae</taxon>
        <taxon>Enterobacter</taxon>
        <taxon>Enterobacter cloacae complex</taxon>
    </lineage>
</organism>
<proteinExistence type="predicted"/>
<dbReference type="PANTHER" id="PTHR43581">
    <property type="entry name" value="ATP/GTP PHOSPHATASE"/>
    <property type="match status" value="1"/>
</dbReference>
<dbReference type="EMBL" id="FJYW01000004">
    <property type="protein sequence ID" value="CZX27117.1"/>
    <property type="molecule type" value="Genomic_DNA"/>
</dbReference>
<dbReference type="SUPFAM" id="SSF52540">
    <property type="entry name" value="P-loop containing nucleoside triphosphate hydrolases"/>
    <property type="match status" value="1"/>
</dbReference>
<feature type="domain" description="AAA+ ATPase" evidence="1">
    <location>
        <begin position="24"/>
        <end position="281"/>
    </location>
</feature>
<dbReference type="KEGG" id="ehm:AB284_22300"/>
<dbReference type="RefSeq" id="WP_032620851.1">
    <property type="nucleotide sequence ID" value="NZ_BPUF01000059.1"/>
</dbReference>
<evidence type="ECO:0000313" key="2">
    <source>
        <dbReference type="EMBL" id="CZX27117.1"/>
    </source>
</evidence>
<protein>
    <submittedName>
        <fullName evidence="2">SMC domain-containing protein</fullName>
    </submittedName>
</protein>
<comment type="caution">
    <text evidence="2">The sequence shown here is derived from an EMBL/GenBank/DDBJ whole genome shotgun (WGS) entry which is preliminary data.</text>
</comment>